<dbReference type="FunFam" id="3.40.50.300:FF:000010">
    <property type="entry name" value="Chaperone clpB 1, putative"/>
    <property type="match status" value="1"/>
</dbReference>
<comment type="caution">
    <text evidence="7">The sequence shown here is derived from an EMBL/GenBank/DDBJ whole genome shotgun (WGS) entry which is preliminary data.</text>
</comment>
<dbReference type="InterPro" id="IPR028299">
    <property type="entry name" value="ClpA/B_CS2"/>
</dbReference>
<dbReference type="EMBL" id="BMAY01000001">
    <property type="protein sequence ID" value="GFZ26222.1"/>
    <property type="molecule type" value="Genomic_DNA"/>
</dbReference>
<dbReference type="InterPro" id="IPR003959">
    <property type="entry name" value="ATPase_AAA_core"/>
</dbReference>
<keyword evidence="1 4" id="KW-0547">Nucleotide-binding</keyword>
<feature type="region of interest" description="Disordered" evidence="5">
    <location>
        <begin position="53"/>
        <end position="90"/>
    </location>
</feature>
<evidence type="ECO:0000259" key="6">
    <source>
        <dbReference type="PROSITE" id="PS50151"/>
    </source>
</evidence>
<evidence type="ECO:0000313" key="7">
    <source>
        <dbReference type="EMBL" id="GFZ26222.1"/>
    </source>
</evidence>
<dbReference type="Pfam" id="PF17871">
    <property type="entry name" value="AAA_lid_9"/>
    <property type="match status" value="1"/>
</dbReference>
<dbReference type="PANTHER" id="PTHR11638">
    <property type="entry name" value="ATP-DEPENDENT CLP PROTEASE"/>
    <property type="match status" value="1"/>
</dbReference>
<dbReference type="PRINTS" id="PR00300">
    <property type="entry name" value="CLPPROTEASEA"/>
</dbReference>
<evidence type="ECO:0000256" key="5">
    <source>
        <dbReference type="SAM" id="MobiDB-lite"/>
    </source>
</evidence>
<dbReference type="SMART" id="SM00382">
    <property type="entry name" value="AAA"/>
    <property type="match status" value="2"/>
</dbReference>
<dbReference type="SUPFAM" id="SSF52540">
    <property type="entry name" value="P-loop containing nucleoside triphosphate hydrolases"/>
    <property type="match status" value="2"/>
</dbReference>
<dbReference type="Pfam" id="PF07724">
    <property type="entry name" value="AAA_2"/>
    <property type="match status" value="1"/>
</dbReference>
<dbReference type="GO" id="GO:0006508">
    <property type="term" value="P:proteolysis"/>
    <property type="evidence" value="ECO:0007669"/>
    <property type="project" value="UniProtKB-KW"/>
</dbReference>
<dbReference type="GO" id="GO:0005524">
    <property type="term" value="F:ATP binding"/>
    <property type="evidence" value="ECO:0007669"/>
    <property type="project" value="UniProtKB-KW"/>
</dbReference>
<dbReference type="InterPro" id="IPR041546">
    <property type="entry name" value="ClpA/ClpB_AAA_lid"/>
</dbReference>
<dbReference type="CDD" id="cd19499">
    <property type="entry name" value="RecA-like_ClpB_Hsp104-like"/>
    <property type="match status" value="1"/>
</dbReference>
<dbReference type="GO" id="GO:0008233">
    <property type="term" value="F:peptidase activity"/>
    <property type="evidence" value="ECO:0007669"/>
    <property type="project" value="UniProtKB-KW"/>
</dbReference>
<sequence length="725" mass="80975">MLCENCHERPASIHLYAKVNGQSREINLCQVCYQQLRAEQGNNNMNNNDNEMFGDMENFFNSLNGNGQNPNFQQAPQGPKGPNRGAGKSLLDQYGTDLTELARKGKIDPVIGRDKEIARVIEILNRRTKNNPVLIGEAGVGKTAVVEGLAQQIVDGSVPAKLQDKRIISLNVVSLVQGTGIRGQFEQRMEQLIRELQSQSDIILFIDEIHEIVGAGNAEGGMDAGNIIKPALARGELQLVGATTLKEYREIEKDSALARRFQPVEVKEPSIDETIKILKGIQKRYEDYHHVQYTDKAIEAAVKLSARYIQDRFLPDKAIDLMDEAGSRMNLTIPYVDKEKIQERIKAAEDLKQEALKAEDYEKAAYYRDQIEKYDKMKDQNVDPDKSPKITEKIMNKIVEEKTNIPVGDIQKQEEDNLQNLASDLRANVIGQDQAVDKVARAIRRNRIGFNKSGRPIGSFLFVGPTGVGKTELAKQLAKQMFGSADAMIRFDMSEYMEQYSVSKLIGSAPGYVGYEEAGQLTEQVRHNPYSLILLDEIEKAHPDVLNLFLQILDDGRLTDSQGRTVSFKDTIIIMTSNAGQGIKEASVGFNADNGPKDGESARSEMTSFFKPEFLNRLDDVIEFNPLSKEDLLKIVDLMLKKTNDMIADQGLHVEVTPAAKSILVDEGYNPSMGARPLRRTIQEEIEDQVADYKLDHTDVKNFLADAEDGKIKITAEEPATKPAE</sequence>
<dbReference type="InterPro" id="IPR001943">
    <property type="entry name" value="UVR_dom"/>
</dbReference>
<gene>
    <name evidence="7" type="ORF">LCB40_01020</name>
</gene>
<reference evidence="7" key="1">
    <citation type="submission" date="2020-08" db="EMBL/GenBank/DDBJ databases">
        <title>Taxonomic study for Lactobacillus species isolated from hardwood bark.</title>
        <authorList>
            <person name="Tohno M."/>
            <person name="Tanizawa Y."/>
        </authorList>
    </citation>
    <scope>NUCLEOTIDE SEQUENCE</scope>
    <source>
        <strain evidence="7">B40</strain>
    </source>
</reference>
<dbReference type="Pfam" id="PF10431">
    <property type="entry name" value="ClpB_D2-small"/>
    <property type="match status" value="1"/>
</dbReference>
<evidence type="ECO:0000256" key="1">
    <source>
        <dbReference type="ARBA" id="ARBA00022741"/>
    </source>
</evidence>
<feature type="compositionally biased region" description="Polar residues" evidence="5">
    <location>
        <begin position="59"/>
        <end position="76"/>
    </location>
</feature>
<evidence type="ECO:0000256" key="3">
    <source>
        <dbReference type="ARBA" id="ARBA00023186"/>
    </source>
</evidence>
<keyword evidence="7" id="KW-0645">Protease</keyword>
<dbReference type="CDD" id="cd00009">
    <property type="entry name" value="AAA"/>
    <property type="match status" value="1"/>
</dbReference>
<dbReference type="Pfam" id="PF00004">
    <property type="entry name" value="AAA"/>
    <property type="match status" value="1"/>
</dbReference>
<dbReference type="GO" id="GO:0034605">
    <property type="term" value="P:cellular response to heat"/>
    <property type="evidence" value="ECO:0007669"/>
    <property type="project" value="TreeGrafter"/>
</dbReference>
<dbReference type="InterPro" id="IPR003593">
    <property type="entry name" value="AAA+_ATPase"/>
</dbReference>
<dbReference type="InterPro" id="IPR027417">
    <property type="entry name" value="P-loop_NTPase"/>
</dbReference>
<keyword evidence="8" id="KW-1185">Reference proteome</keyword>
<evidence type="ECO:0000313" key="8">
    <source>
        <dbReference type="Proteomes" id="UP000677218"/>
    </source>
</evidence>
<keyword evidence="3 4" id="KW-0143">Chaperone</keyword>
<comment type="similarity">
    <text evidence="4">Belongs to the ClpA/ClpB family.</text>
</comment>
<accession>A0A916VH44</accession>
<keyword evidence="7" id="KW-0378">Hydrolase</keyword>
<feature type="domain" description="UVR" evidence="6">
    <location>
        <begin position="342"/>
        <end position="377"/>
    </location>
</feature>
<dbReference type="InterPro" id="IPR019489">
    <property type="entry name" value="Clp_ATPase_C"/>
</dbReference>
<dbReference type="InterPro" id="IPR001270">
    <property type="entry name" value="ClpA/B"/>
</dbReference>
<dbReference type="PANTHER" id="PTHR11638:SF175">
    <property type="entry name" value="ATP-DEPENDENT CLP PROTEASE, ATP-BINDING SUBUNIT CLPC"/>
    <property type="match status" value="1"/>
</dbReference>
<dbReference type="PROSITE" id="PS00871">
    <property type="entry name" value="CLPAB_2"/>
    <property type="match status" value="1"/>
</dbReference>
<dbReference type="InterPro" id="IPR050130">
    <property type="entry name" value="ClpA_ClpB"/>
</dbReference>
<dbReference type="RefSeq" id="WP_212779933.1">
    <property type="nucleotide sequence ID" value="NZ_BMAY01000001.1"/>
</dbReference>
<protein>
    <submittedName>
        <fullName evidence="7">ATP-dependent Clp protease ATP-binding subunit</fullName>
    </submittedName>
</protein>
<name>A0A916VH44_9LACO</name>
<dbReference type="GO" id="GO:0005737">
    <property type="term" value="C:cytoplasm"/>
    <property type="evidence" value="ECO:0007669"/>
    <property type="project" value="TreeGrafter"/>
</dbReference>
<dbReference type="GO" id="GO:0016887">
    <property type="term" value="F:ATP hydrolysis activity"/>
    <property type="evidence" value="ECO:0007669"/>
    <property type="project" value="InterPro"/>
</dbReference>
<dbReference type="FunFam" id="3.40.50.300:FF:000025">
    <property type="entry name" value="ATP-dependent Clp protease subunit"/>
    <property type="match status" value="1"/>
</dbReference>
<evidence type="ECO:0000256" key="2">
    <source>
        <dbReference type="ARBA" id="ARBA00022840"/>
    </source>
</evidence>
<dbReference type="Gene3D" id="3.40.50.300">
    <property type="entry name" value="P-loop containing nucleotide triphosphate hydrolases"/>
    <property type="match status" value="2"/>
</dbReference>
<dbReference type="PROSITE" id="PS00870">
    <property type="entry name" value="CLPAB_1"/>
    <property type="match status" value="1"/>
</dbReference>
<proteinExistence type="inferred from homology"/>
<evidence type="ECO:0000256" key="4">
    <source>
        <dbReference type="RuleBase" id="RU004432"/>
    </source>
</evidence>
<keyword evidence="2 4" id="KW-0067">ATP-binding</keyword>
<dbReference type="Proteomes" id="UP000677218">
    <property type="component" value="Unassembled WGS sequence"/>
</dbReference>
<organism evidence="7 8">
    <name type="scientific">Lactobacillus corticis</name>
    <dbReference type="NCBI Taxonomy" id="2201249"/>
    <lineage>
        <taxon>Bacteria</taxon>
        <taxon>Bacillati</taxon>
        <taxon>Bacillota</taxon>
        <taxon>Bacilli</taxon>
        <taxon>Lactobacillales</taxon>
        <taxon>Lactobacillaceae</taxon>
        <taxon>Lactobacillus</taxon>
    </lineage>
</organism>
<dbReference type="SMART" id="SM01086">
    <property type="entry name" value="ClpB_D2-small"/>
    <property type="match status" value="1"/>
</dbReference>
<dbReference type="InterPro" id="IPR018368">
    <property type="entry name" value="ClpA/B_CS1"/>
</dbReference>
<dbReference type="Gene3D" id="1.10.8.60">
    <property type="match status" value="2"/>
</dbReference>
<dbReference type="AlphaFoldDB" id="A0A916VH44"/>
<dbReference type="PROSITE" id="PS50151">
    <property type="entry name" value="UVR"/>
    <property type="match status" value="1"/>
</dbReference>